<dbReference type="RefSeq" id="WP_145344049.1">
    <property type="nucleotide sequence ID" value="NZ_SMLY01000083.1"/>
</dbReference>
<evidence type="ECO:0000256" key="1">
    <source>
        <dbReference type="SAM" id="Phobius"/>
    </source>
</evidence>
<evidence type="ECO:0000313" key="2">
    <source>
        <dbReference type="EMBL" id="TWI85961.1"/>
    </source>
</evidence>
<gene>
    <name evidence="2" type="ORF">JM93_02668</name>
</gene>
<dbReference type="OrthoDB" id="8115687at2"/>
<dbReference type="Proteomes" id="UP000320593">
    <property type="component" value="Unassembled WGS sequence"/>
</dbReference>
<proteinExistence type="predicted"/>
<keyword evidence="1" id="KW-1133">Transmembrane helix</keyword>
<name>A0A562SXI4_9HYPH</name>
<sequence length="74" mass="8531">MRSDRMKHKGRIDNWQDRAEYRLLVAVSFILCLAMVIFRRAGYALKGQPRRTDQNFISEAWAAAHATAGYAFIV</sequence>
<keyword evidence="1" id="KW-0812">Transmembrane</keyword>
<comment type="caution">
    <text evidence="2">The sequence shown here is derived from an EMBL/GenBank/DDBJ whole genome shotgun (WGS) entry which is preliminary data.</text>
</comment>
<reference evidence="2 3" key="1">
    <citation type="submission" date="2019-07" db="EMBL/GenBank/DDBJ databases">
        <title>Genomic Encyclopedia of Archaeal and Bacterial Type Strains, Phase II (KMG-II): from individual species to whole genera.</title>
        <authorList>
            <person name="Goeker M."/>
        </authorList>
    </citation>
    <scope>NUCLEOTIDE SEQUENCE [LARGE SCALE GENOMIC DNA]</scope>
    <source>
        <strain evidence="2 3">ATCC BAA-252</strain>
    </source>
</reference>
<keyword evidence="3" id="KW-1185">Reference proteome</keyword>
<organism evidence="2 3">
    <name type="scientific">Roseibium hamelinense</name>
    <dbReference type="NCBI Taxonomy" id="150831"/>
    <lineage>
        <taxon>Bacteria</taxon>
        <taxon>Pseudomonadati</taxon>
        <taxon>Pseudomonadota</taxon>
        <taxon>Alphaproteobacteria</taxon>
        <taxon>Hyphomicrobiales</taxon>
        <taxon>Stappiaceae</taxon>
        <taxon>Roseibium</taxon>
    </lineage>
</organism>
<keyword evidence="1" id="KW-0472">Membrane</keyword>
<feature type="transmembrane region" description="Helical" evidence="1">
    <location>
        <begin position="21"/>
        <end position="38"/>
    </location>
</feature>
<accession>A0A562SXI4</accession>
<dbReference type="AlphaFoldDB" id="A0A562SXI4"/>
<evidence type="ECO:0000313" key="3">
    <source>
        <dbReference type="Proteomes" id="UP000320593"/>
    </source>
</evidence>
<protein>
    <submittedName>
        <fullName evidence="2">Uncharacterized protein</fullName>
    </submittedName>
</protein>
<dbReference type="EMBL" id="VLLF01000006">
    <property type="protein sequence ID" value="TWI85961.1"/>
    <property type="molecule type" value="Genomic_DNA"/>
</dbReference>